<protein>
    <recommendedName>
        <fullName evidence="4">DNA methylase N-4/N-6 domain-containing protein</fullName>
    </recommendedName>
</protein>
<dbReference type="AlphaFoldDB" id="A0A0F8VRN1"/>
<proteinExistence type="predicted"/>
<organism evidence="5">
    <name type="scientific">marine sediment metagenome</name>
    <dbReference type="NCBI Taxonomy" id="412755"/>
    <lineage>
        <taxon>unclassified sequences</taxon>
        <taxon>metagenomes</taxon>
        <taxon>ecological metagenomes</taxon>
    </lineage>
</organism>
<dbReference type="SUPFAM" id="SSF53335">
    <property type="entry name" value="S-adenosyl-L-methionine-dependent methyltransferases"/>
    <property type="match status" value="1"/>
</dbReference>
<name>A0A0F8VRN1_9ZZZZ</name>
<reference evidence="5" key="1">
    <citation type="journal article" date="2015" name="Nature">
        <title>Complex archaea that bridge the gap between prokaryotes and eukaryotes.</title>
        <authorList>
            <person name="Spang A."/>
            <person name="Saw J.H."/>
            <person name="Jorgensen S.L."/>
            <person name="Zaremba-Niedzwiedzka K."/>
            <person name="Martijn J."/>
            <person name="Lind A.E."/>
            <person name="van Eijk R."/>
            <person name="Schleper C."/>
            <person name="Guy L."/>
            <person name="Ettema T.J."/>
        </authorList>
    </citation>
    <scope>NUCLEOTIDE SEQUENCE</scope>
</reference>
<evidence type="ECO:0000256" key="3">
    <source>
        <dbReference type="SAM" id="MobiDB-lite"/>
    </source>
</evidence>
<keyword evidence="2" id="KW-0808">Transferase</keyword>
<keyword evidence="1" id="KW-0489">Methyltransferase</keyword>
<dbReference type="InterPro" id="IPR029063">
    <property type="entry name" value="SAM-dependent_MTases_sf"/>
</dbReference>
<dbReference type="Gene3D" id="3.40.50.150">
    <property type="entry name" value="Vaccinia Virus protein VP39"/>
    <property type="match status" value="1"/>
</dbReference>
<dbReference type="InterPro" id="IPR002941">
    <property type="entry name" value="DNA_methylase_N4/N6"/>
</dbReference>
<dbReference type="GO" id="GO:0008170">
    <property type="term" value="F:N-methyltransferase activity"/>
    <property type="evidence" value="ECO:0007669"/>
    <property type="project" value="InterPro"/>
</dbReference>
<comment type="caution">
    <text evidence="5">The sequence shown here is derived from an EMBL/GenBank/DDBJ whole genome shotgun (WGS) entry which is preliminary data.</text>
</comment>
<dbReference type="Pfam" id="PF01555">
    <property type="entry name" value="N6_N4_Mtase"/>
    <property type="match status" value="1"/>
</dbReference>
<feature type="non-terminal residue" evidence="5">
    <location>
        <position position="1"/>
    </location>
</feature>
<evidence type="ECO:0000259" key="4">
    <source>
        <dbReference type="Pfam" id="PF01555"/>
    </source>
</evidence>
<feature type="region of interest" description="Disordered" evidence="3">
    <location>
        <begin position="25"/>
        <end position="56"/>
    </location>
</feature>
<dbReference type="GO" id="GO:0003677">
    <property type="term" value="F:DNA binding"/>
    <property type="evidence" value="ECO:0007669"/>
    <property type="project" value="InterPro"/>
</dbReference>
<sequence length="125" mass="14105">EKGACPECGAPWERVVETNYNKNGKNVNVSGGWHDGREFDKLKEGNSRQGDRSNIDRISKTIGWQPTCSHKAEPVPCIVLDIFGGSGTTKNVADRLGRRGVMTELKMKYIEMARKRCYYEPSLFH</sequence>
<feature type="domain" description="DNA methylase N-4/N-6" evidence="4">
    <location>
        <begin position="78"/>
        <end position="114"/>
    </location>
</feature>
<dbReference type="EMBL" id="LAZR01069816">
    <property type="protein sequence ID" value="KKK46967.1"/>
    <property type="molecule type" value="Genomic_DNA"/>
</dbReference>
<evidence type="ECO:0000256" key="2">
    <source>
        <dbReference type="ARBA" id="ARBA00022679"/>
    </source>
</evidence>
<dbReference type="GO" id="GO:0032259">
    <property type="term" value="P:methylation"/>
    <property type="evidence" value="ECO:0007669"/>
    <property type="project" value="UniProtKB-KW"/>
</dbReference>
<feature type="compositionally biased region" description="Basic and acidic residues" evidence="3">
    <location>
        <begin position="34"/>
        <end position="56"/>
    </location>
</feature>
<evidence type="ECO:0000256" key="1">
    <source>
        <dbReference type="ARBA" id="ARBA00022603"/>
    </source>
</evidence>
<evidence type="ECO:0000313" key="5">
    <source>
        <dbReference type="EMBL" id="KKK46967.1"/>
    </source>
</evidence>
<gene>
    <name evidence="5" type="ORF">LCGC14_3159960</name>
</gene>
<accession>A0A0F8VRN1</accession>